<evidence type="ECO:0000313" key="4">
    <source>
        <dbReference type="Proteomes" id="UP001321582"/>
    </source>
</evidence>
<dbReference type="SUPFAM" id="SSF89919">
    <property type="entry name" value="Ribosome-binding factor A, RbfA"/>
    <property type="match status" value="1"/>
</dbReference>
<dbReference type="HAMAP" id="MF_00003">
    <property type="entry name" value="RbfA"/>
    <property type="match status" value="1"/>
</dbReference>
<dbReference type="PANTHER" id="PTHR33515:SF1">
    <property type="entry name" value="RIBOSOME-BINDING FACTOR A, CHLOROPLASTIC-RELATED"/>
    <property type="match status" value="1"/>
</dbReference>
<dbReference type="GO" id="GO:0030490">
    <property type="term" value="P:maturation of SSU-rRNA"/>
    <property type="evidence" value="ECO:0007669"/>
    <property type="project" value="UniProtKB-UniRule"/>
</dbReference>
<dbReference type="Proteomes" id="UP001321582">
    <property type="component" value="Chromosome"/>
</dbReference>
<dbReference type="InterPro" id="IPR023799">
    <property type="entry name" value="RbfA_dom_sf"/>
</dbReference>
<evidence type="ECO:0000256" key="1">
    <source>
        <dbReference type="ARBA" id="ARBA00022517"/>
    </source>
</evidence>
<accession>A0AAU9DSG5</accession>
<name>A0AAU9DSG5_9FUSO</name>
<comment type="similarity">
    <text evidence="2">Belongs to the RbfA family.</text>
</comment>
<comment type="subunit">
    <text evidence="2">Monomer. Binds 30S ribosomal subunits, but not 50S ribosomal subunits or 70S ribosomes.</text>
</comment>
<dbReference type="GO" id="GO:0005829">
    <property type="term" value="C:cytosol"/>
    <property type="evidence" value="ECO:0007669"/>
    <property type="project" value="TreeGrafter"/>
</dbReference>
<keyword evidence="4" id="KW-1185">Reference proteome</keyword>
<dbReference type="NCBIfam" id="TIGR00082">
    <property type="entry name" value="rbfA"/>
    <property type="match status" value="1"/>
</dbReference>
<dbReference type="EMBL" id="AP027059">
    <property type="protein sequence ID" value="BDU49959.1"/>
    <property type="molecule type" value="Genomic_DNA"/>
</dbReference>
<comment type="function">
    <text evidence="2">One of several proteins that assist in the late maturation steps of the functional core of the 30S ribosomal subunit. Associates with free 30S ribosomal subunits (but not with 30S subunits that are part of 70S ribosomes or polysomes). Required for efficient processing of 16S rRNA. May interact with the 5'-terminal helix region of 16S rRNA.</text>
</comment>
<dbReference type="InterPro" id="IPR015946">
    <property type="entry name" value="KH_dom-like_a/b"/>
</dbReference>
<dbReference type="PANTHER" id="PTHR33515">
    <property type="entry name" value="RIBOSOME-BINDING FACTOR A, CHLOROPLASTIC-RELATED"/>
    <property type="match status" value="1"/>
</dbReference>
<dbReference type="Gene3D" id="3.30.300.20">
    <property type="match status" value="1"/>
</dbReference>
<dbReference type="KEGG" id="haby:HLVA_05280"/>
<keyword evidence="1 2" id="KW-0690">Ribosome biogenesis</keyword>
<reference evidence="3 4" key="1">
    <citation type="submission" date="2022-11" db="EMBL/GenBank/DDBJ databases">
        <title>Haliovirga abyssi gen. nov., sp. nov., a mesophilic fermentative bacterium isolated from the Iheya North hydrothermal field and the proposal of Haliovirgaceae fam. nov.</title>
        <authorList>
            <person name="Miyazaki U."/>
            <person name="Tame A."/>
            <person name="Miyazaki J."/>
            <person name="Takai K."/>
            <person name="Sawayama S."/>
            <person name="Kitajima M."/>
            <person name="Okamoto A."/>
            <person name="Nakagawa S."/>
        </authorList>
    </citation>
    <scope>NUCLEOTIDE SEQUENCE [LARGE SCALE GENOMIC DNA]</scope>
    <source>
        <strain evidence="3 4">IC12</strain>
    </source>
</reference>
<comment type="subcellular location">
    <subcellularLocation>
        <location evidence="2">Cytoplasm</location>
    </subcellularLocation>
</comment>
<sequence>MNKRRLAGIEKEMARFISKLFYEEVKNPKIKGLVSITKVKVTEDMKFADVYVSVFNADAKEVLKGVEEVKRFLRKRVSEEMRLRYVPELRIKHDDSMEYGAKIDKILNDLKH</sequence>
<evidence type="ECO:0000256" key="2">
    <source>
        <dbReference type="HAMAP-Rule" id="MF_00003"/>
    </source>
</evidence>
<dbReference type="GO" id="GO:0043024">
    <property type="term" value="F:ribosomal small subunit binding"/>
    <property type="evidence" value="ECO:0007669"/>
    <property type="project" value="TreeGrafter"/>
</dbReference>
<protein>
    <recommendedName>
        <fullName evidence="2">Ribosome-binding factor A</fullName>
    </recommendedName>
</protein>
<dbReference type="PROSITE" id="PS01319">
    <property type="entry name" value="RBFA"/>
    <property type="match status" value="1"/>
</dbReference>
<dbReference type="Pfam" id="PF02033">
    <property type="entry name" value="RBFA"/>
    <property type="match status" value="1"/>
</dbReference>
<organism evidence="3 4">
    <name type="scientific">Haliovirga abyssi</name>
    <dbReference type="NCBI Taxonomy" id="2996794"/>
    <lineage>
        <taxon>Bacteria</taxon>
        <taxon>Fusobacteriati</taxon>
        <taxon>Fusobacteriota</taxon>
        <taxon>Fusobacteriia</taxon>
        <taxon>Fusobacteriales</taxon>
        <taxon>Haliovirgaceae</taxon>
        <taxon>Haliovirga</taxon>
    </lineage>
</organism>
<keyword evidence="2" id="KW-0963">Cytoplasm</keyword>
<dbReference type="InterPro" id="IPR020053">
    <property type="entry name" value="Ribosome-bd_factorA_CS"/>
</dbReference>
<proteinExistence type="inferred from homology"/>
<gene>
    <name evidence="2 3" type="primary">rbfA</name>
    <name evidence="3" type="ORF">HLVA_05280</name>
</gene>
<dbReference type="AlphaFoldDB" id="A0AAU9DSG5"/>
<dbReference type="InterPro" id="IPR000238">
    <property type="entry name" value="RbfA"/>
</dbReference>
<evidence type="ECO:0000313" key="3">
    <source>
        <dbReference type="EMBL" id="BDU49959.1"/>
    </source>
</evidence>
<dbReference type="RefSeq" id="WP_307904898.1">
    <property type="nucleotide sequence ID" value="NZ_AP027059.1"/>
</dbReference>